<dbReference type="EMBL" id="KE356560">
    <property type="protein sequence ID" value="ERG92386.1"/>
    <property type="molecule type" value="Genomic_DNA"/>
</dbReference>
<name>U1PJP5_9EURY</name>
<accession>U1PJP5</accession>
<reference evidence="2 3" key="1">
    <citation type="journal article" date="2013" name="PLoS ONE">
        <title>Assembly-driven community genomics of a hypersaline microbial ecosystem.</title>
        <authorList>
            <person name="Podell S."/>
            <person name="Ugalde J.A."/>
            <person name="Narasingarao P."/>
            <person name="Banfield J.F."/>
            <person name="Heidelberg K.B."/>
            <person name="Allen E.E."/>
        </authorList>
    </citation>
    <scope>NUCLEOTIDE SEQUENCE [LARGE SCALE GENOMIC DNA]</scope>
    <source>
        <strain evidence="3">J07HQW1</strain>
    </source>
</reference>
<dbReference type="STRING" id="1238424.J07HQW1_02428"/>
<dbReference type="AlphaFoldDB" id="U1PJP5"/>
<evidence type="ECO:0000256" key="1">
    <source>
        <dbReference type="SAM" id="MobiDB-lite"/>
    </source>
</evidence>
<evidence type="ECO:0000313" key="2">
    <source>
        <dbReference type="EMBL" id="ERG92386.1"/>
    </source>
</evidence>
<dbReference type="Proteomes" id="UP000030649">
    <property type="component" value="Unassembled WGS sequence"/>
</dbReference>
<evidence type="ECO:0000313" key="3">
    <source>
        <dbReference type="Proteomes" id="UP000030649"/>
    </source>
</evidence>
<protein>
    <submittedName>
        <fullName evidence="2">Uncharacterized protein</fullName>
    </submittedName>
</protein>
<dbReference type="HOGENOM" id="CLU_1590860_0_0_2"/>
<feature type="region of interest" description="Disordered" evidence="1">
    <location>
        <begin position="110"/>
        <end position="135"/>
    </location>
</feature>
<feature type="compositionally biased region" description="Polar residues" evidence="1">
    <location>
        <begin position="110"/>
        <end position="127"/>
    </location>
</feature>
<gene>
    <name evidence="2" type="ORF">J07HQW1_02428</name>
</gene>
<organism evidence="2 3">
    <name type="scientific">Haloquadratum walsbyi J07HQW1</name>
    <dbReference type="NCBI Taxonomy" id="1238424"/>
    <lineage>
        <taxon>Archaea</taxon>
        <taxon>Methanobacteriati</taxon>
        <taxon>Methanobacteriota</taxon>
        <taxon>Stenosarchaea group</taxon>
        <taxon>Halobacteria</taxon>
        <taxon>Halobacteriales</taxon>
        <taxon>Haloferacaceae</taxon>
        <taxon>Haloquadratum</taxon>
    </lineage>
</organism>
<proteinExistence type="predicted"/>
<sequence length="167" mass="18584">MTPETRGEPPDYTLLMSRPRMYCMLLTPRATAVSPKAPETVVYQQPNLNVDDKFYNQYEQFQSVYDADHDVIVPGGDRATAIASLVASDNRVLCISDGPYGNGFRVSSMTTTASRRPSRQYTTSMQSKPHLPKPSRRAVCRRHAGPLRAKKPDTYGVLLPGRSCFLG</sequence>